<accession>A0A8J2WJG2</accession>
<gene>
    <name evidence="5" type="ORF">PECAL_3P09420</name>
</gene>
<evidence type="ECO:0000256" key="3">
    <source>
        <dbReference type="PROSITE-ProRule" id="PRU00023"/>
    </source>
</evidence>
<sequence length="373" mass="39869">MAAHLNAHKPATASRWVVAPTRLANETAIHFHAHAADAHHLKRALDAGGDPDGAALLAHFSPPLHLAAAAGCEACVELLLKRGAALVQDSKRRGGRTALHQAAIAGAPKCAELLLEAGEDANVCDTAGDTTPLHAAAFAGHAAVVEVLLERGADALLRSKSGETPLHAACRGRRDACVALLAKHVAHDKALSQLPGVVDHLTAPIQTGDLYSRPSQQARAAGSEACAAPIDAVVRDCQARLYPKDPRASAKPWATAIASRHHGTPRRPPPERMKKPVNDQTARAKPLEDKPTINTRNWTSSNHGHAFGQTRCALCDPIAKDERGRRCNATHGTAQHAAWTDMRRAHLRRKRKEDKLARTRGRLAPGEVPWNPH</sequence>
<dbReference type="PANTHER" id="PTHR24171">
    <property type="entry name" value="ANKYRIN REPEAT DOMAIN-CONTAINING PROTEIN 39-RELATED"/>
    <property type="match status" value="1"/>
</dbReference>
<organism evidence="5 6">
    <name type="scientific">Pelagomonas calceolata</name>
    <dbReference type="NCBI Taxonomy" id="35677"/>
    <lineage>
        <taxon>Eukaryota</taxon>
        <taxon>Sar</taxon>
        <taxon>Stramenopiles</taxon>
        <taxon>Ochrophyta</taxon>
        <taxon>Pelagophyceae</taxon>
        <taxon>Pelagomonadales</taxon>
        <taxon>Pelagomonadaceae</taxon>
        <taxon>Pelagomonas</taxon>
    </lineage>
</organism>
<feature type="compositionally biased region" description="Basic and acidic residues" evidence="4">
    <location>
        <begin position="268"/>
        <end position="277"/>
    </location>
</feature>
<evidence type="ECO:0000256" key="2">
    <source>
        <dbReference type="ARBA" id="ARBA00023043"/>
    </source>
</evidence>
<keyword evidence="6" id="KW-1185">Reference proteome</keyword>
<proteinExistence type="predicted"/>
<evidence type="ECO:0000256" key="1">
    <source>
        <dbReference type="ARBA" id="ARBA00022737"/>
    </source>
</evidence>
<dbReference type="PROSITE" id="PS50297">
    <property type="entry name" value="ANK_REP_REGION"/>
    <property type="match status" value="3"/>
</dbReference>
<keyword evidence="2 3" id="KW-0040">ANK repeat</keyword>
<protein>
    <submittedName>
        <fullName evidence="5">Uncharacterized protein</fullName>
    </submittedName>
</protein>
<dbReference type="PRINTS" id="PR01415">
    <property type="entry name" value="ANKYRIN"/>
</dbReference>
<feature type="repeat" description="ANK" evidence="3">
    <location>
        <begin position="128"/>
        <end position="160"/>
    </location>
</feature>
<dbReference type="InterPro" id="IPR036770">
    <property type="entry name" value="Ankyrin_rpt-contain_sf"/>
</dbReference>
<dbReference type="Proteomes" id="UP000789595">
    <property type="component" value="Unassembled WGS sequence"/>
</dbReference>
<evidence type="ECO:0000313" key="6">
    <source>
        <dbReference type="Proteomes" id="UP000789595"/>
    </source>
</evidence>
<dbReference type="PANTHER" id="PTHR24171:SF10">
    <property type="entry name" value="ANKYRIN REPEAT DOMAIN-CONTAINING PROTEIN 29-LIKE"/>
    <property type="match status" value="1"/>
</dbReference>
<keyword evidence="1" id="KW-0677">Repeat</keyword>
<feature type="region of interest" description="Disordered" evidence="4">
    <location>
        <begin position="251"/>
        <end position="302"/>
    </location>
</feature>
<name>A0A8J2WJG2_9STRA</name>
<feature type="region of interest" description="Disordered" evidence="4">
    <location>
        <begin position="348"/>
        <end position="373"/>
    </location>
</feature>
<dbReference type="Gene3D" id="1.25.40.20">
    <property type="entry name" value="Ankyrin repeat-containing domain"/>
    <property type="match status" value="3"/>
</dbReference>
<evidence type="ECO:0000256" key="4">
    <source>
        <dbReference type="SAM" id="MobiDB-lite"/>
    </source>
</evidence>
<comment type="caution">
    <text evidence="5">The sequence shown here is derived from an EMBL/GenBank/DDBJ whole genome shotgun (WGS) entry which is preliminary data.</text>
</comment>
<dbReference type="Pfam" id="PF12796">
    <property type="entry name" value="Ank_2"/>
    <property type="match status" value="1"/>
</dbReference>
<reference evidence="5" key="1">
    <citation type="submission" date="2021-11" db="EMBL/GenBank/DDBJ databases">
        <authorList>
            <consortium name="Genoscope - CEA"/>
            <person name="William W."/>
        </authorList>
    </citation>
    <scope>NUCLEOTIDE SEQUENCE</scope>
</reference>
<feature type="repeat" description="ANK" evidence="3">
    <location>
        <begin position="94"/>
        <end position="126"/>
    </location>
</feature>
<feature type="compositionally biased region" description="Polar residues" evidence="4">
    <location>
        <begin position="292"/>
        <end position="302"/>
    </location>
</feature>
<dbReference type="OrthoDB" id="539213at2759"/>
<feature type="repeat" description="ANK" evidence="3">
    <location>
        <begin position="59"/>
        <end position="91"/>
    </location>
</feature>
<dbReference type="EMBL" id="CAKKNE010000003">
    <property type="protein sequence ID" value="CAH0371025.1"/>
    <property type="molecule type" value="Genomic_DNA"/>
</dbReference>
<dbReference type="SMART" id="SM00248">
    <property type="entry name" value="ANK"/>
    <property type="match status" value="5"/>
</dbReference>
<dbReference type="InterPro" id="IPR002110">
    <property type="entry name" value="Ankyrin_rpt"/>
</dbReference>
<dbReference type="AlphaFoldDB" id="A0A8J2WJG2"/>
<dbReference type="SUPFAM" id="SSF48403">
    <property type="entry name" value="Ankyrin repeat"/>
    <property type="match status" value="1"/>
</dbReference>
<dbReference type="Pfam" id="PF13637">
    <property type="entry name" value="Ank_4"/>
    <property type="match status" value="1"/>
</dbReference>
<dbReference type="PROSITE" id="PS50088">
    <property type="entry name" value="ANK_REPEAT"/>
    <property type="match status" value="3"/>
</dbReference>
<evidence type="ECO:0000313" key="5">
    <source>
        <dbReference type="EMBL" id="CAH0371025.1"/>
    </source>
</evidence>